<evidence type="ECO:0000313" key="2">
    <source>
        <dbReference type="EMBL" id="KKL25920.1"/>
    </source>
</evidence>
<reference evidence="2" key="1">
    <citation type="journal article" date="2015" name="Nature">
        <title>Complex archaea that bridge the gap between prokaryotes and eukaryotes.</title>
        <authorList>
            <person name="Spang A."/>
            <person name="Saw J.H."/>
            <person name="Jorgensen S.L."/>
            <person name="Zaremba-Niedzwiedzka K."/>
            <person name="Martijn J."/>
            <person name="Lind A.E."/>
            <person name="van Eijk R."/>
            <person name="Schleper C."/>
            <person name="Guy L."/>
            <person name="Ettema T.J."/>
        </authorList>
    </citation>
    <scope>NUCLEOTIDE SEQUENCE</scope>
</reference>
<dbReference type="EMBL" id="LAZR01036033">
    <property type="protein sequence ID" value="KKL25920.1"/>
    <property type="molecule type" value="Genomic_DNA"/>
</dbReference>
<dbReference type="Pfam" id="PF22725">
    <property type="entry name" value="GFO_IDH_MocA_C3"/>
    <property type="match status" value="1"/>
</dbReference>
<protein>
    <recommendedName>
        <fullName evidence="1">GFO/IDH/MocA-like oxidoreductase domain-containing protein</fullName>
    </recommendedName>
</protein>
<dbReference type="AlphaFoldDB" id="A0A0F9BVG2"/>
<accession>A0A0F9BVG2</accession>
<evidence type="ECO:0000259" key="1">
    <source>
        <dbReference type="Pfam" id="PF22725"/>
    </source>
</evidence>
<name>A0A0F9BVG2_9ZZZZ</name>
<proteinExistence type="predicted"/>
<dbReference type="PANTHER" id="PTHR43249">
    <property type="entry name" value="UDP-N-ACETYL-2-AMINO-2-DEOXY-D-GLUCURONATE OXIDASE"/>
    <property type="match status" value="1"/>
</dbReference>
<dbReference type="InterPro" id="IPR055170">
    <property type="entry name" value="GFO_IDH_MocA-like_dom"/>
</dbReference>
<dbReference type="PANTHER" id="PTHR43249:SF1">
    <property type="entry name" value="D-GLUCOSIDE 3-DEHYDROGENASE"/>
    <property type="match status" value="1"/>
</dbReference>
<feature type="domain" description="GFO/IDH/MocA-like oxidoreductase" evidence="1">
    <location>
        <begin position="33"/>
        <end position="153"/>
    </location>
</feature>
<gene>
    <name evidence="2" type="ORF">LCGC14_2400480</name>
</gene>
<dbReference type="Gene3D" id="3.30.360.10">
    <property type="entry name" value="Dihydrodipicolinate Reductase, domain 2"/>
    <property type="match status" value="1"/>
</dbReference>
<dbReference type="SUPFAM" id="SSF55347">
    <property type="entry name" value="Glyceraldehyde-3-phosphate dehydrogenase-like, C-terminal domain"/>
    <property type="match status" value="1"/>
</dbReference>
<organism evidence="2">
    <name type="scientific">marine sediment metagenome</name>
    <dbReference type="NCBI Taxonomy" id="412755"/>
    <lineage>
        <taxon>unclassified sequences</taxon>
        <taxon>metagenomes</taxon>
        <taxon>ecological metagenomes</taxon>
    </lineage>
</organism>
<feature type="non-terminal residue" evidence="2">
    <location>
        <position position="1"/>
    </location>
</feature>
<sequence length="232" mass="25854">VQGCVEIISAARDSNVKLQVAHMWRFHPEIKFIKQAVDSGKLGKIVKTKGYAVYIRSAPSGWFLQKKYAVGGALLSVGIHAIDTARYFLNDPAARSVYAKVDTVYGDYDIDDFAVVVVEFSNGTVSIIESGQNHPYADGPEACTQLFGTKGYARVFPSEVQYKIGGRWGCFKPDRQEPHIYPKMFQDEVDHFVDCILHDKEPVVDGETAMENVRIVEAAYRSSREGKLIKLG</sequence>
<comment type="caution">
    <text evidence="2">The sequence shown here is derived from an EMBL/GenBank/DDBJ whole genome shotgun (WGS) entry which is preliminary data.</text>
</comment>
<dbReference type="InterPro" id="IPR052515">
    <property type="entry name" value="Gfo/Idh/MocA_Oxidoreductase"/>
</dbReference>
<dbReference type="Gene3D" id="3.40.50.720">
    <property type="entry name" value="NAD(P)-binding Rossmann-like Domain"/>
    <property type="match status" value="1"/>
</dbReference>